<dbReference type="InterPro" id="IPR053098">
    <property type="entry name" value="Petuviruses_polyprotein"/>
</dbReference>
<dbReference type="EMBL" id="JANJYI010000002">
    <property type="protein sequence ID" value="KAK2658609.1"/>
    <property type="molecule type" value="Genomic_DNA"/>
</dbReference>
<name>A0AAD9XFQ2_9ROSI</name>
<comment type="caution">
    <text evidence="1">The sequence shown here is derived from an EMBL/GenBank/DDBJ whole genome shotgun (WGS) entry which is preliminary data.</text>
</comment>
<reference evidence="1" key="1">
    <citation type="journal article" date="2023" name="Plant J.">
        <title>Genome sequences and population genomics provide insights into the demographic history, inbreeding, and mutation load of two 'living fossil' tree species of Dipteronia.</title>
        <authorList>
            <person name="Feng Y."/>
            <person name="Comes H.P."/>
            <person name="Chen J."/>
            <person name="Zhu S."/>
            <person name="Lu R."/>
            <person name="Zhang X."/>
            <person name="Li P."/>
            <person name="Qiu J."/>
            <person name="Olsen K.M."/>
            <person name="Qiu Y."/>
        </authorList>
    </citation>
    <scope>NUCLEOTIDE SEQUENCE</scope>
    <source>
        <strain evidence="1">KIB01</strain>
    </source>
</reference>
<dbReference type="Proteomes" id="UP001280121">
    <property type="component" value="Unassembled WGS sequence"/>
</dbReference>
<evidence type="ECO:0000313" key="2">
    <source>
        <dbReference type="Proteomes" id="UP001280121"/>
    </source>
</evidence>
<gene>
    <name evidence="1" type="ORF">Ddye_005142</name>
</gene>
<dbReference type="AlphaFoldDB" id="A0AAD9XFQ2"/>
<dbReference type="PANTHER" id="PTHR48435:SF1">
    <property type="entry name" value="POLYPROTEIN"/>
    <property type="match status" value="1"/>
</dbReference>
<organism evidence="1 2">
    <name type="scientific">Dipteronia dyeriana</name>
    <dbReference type="NCBI Taxonomy" id="168575"/>
    <lineage>
        <taxon>Eukaryota</taxon>
        <taxon>Viridiplantae</taxon>
        <taxon>Streptophyta</taxon>
        <taxon>Embryophyta</taxon>
        <taxon>Tracheophyta</taxon>
        <taxon>Spermatophyta</taxon>
        <taxon>Magnoliopsida</taxon>
        <taxon>eudicotyledons</taxon>
        <taxon>Gunneridae</taxon>
        <taxon>Pentapetalae</taxon>
        <taxon>rosids</taxon>
        <taxon>malvids</taxon>
        <taxon>Sapindales</taxon>
        <taxon>Sapindaceae</taxon>
        <taxon>Hippocastanoideae</taxon>
        <taxon>Acereae</taxon>
        <taxon>Dipteronia</taxon>
    </lineage>
</organism>
<accession>A0AAD9XFQ2</accession>
<keyword evidence="2" id="KW-1185">Reference proteome</keyword>
<proteinExistence type="predicted"/>
<protein>
    <submittedName>
        <fullName evidence="1">Uncharacterized protein</fullName>
    </submittedName>
</protein>
<evidence type="ECO:0000313" key="1">
    <source>
        <dbReference type="EMBL" id="KAK2658609.1"/>
    </source>
</evidence>
<dbReference type="PANTHER" id="PTHR48435">
    <property type="entry name" value="POLYPROTEIN"/>
    <property type="match status" value="1"/>
</dbReference>
<sequence length="172" mass="19433">MSLISLSLAIQETRFSSQQKGKMKFTPSFRSLNSCLEKSLEIMPLEWITNYEKTFQNTTLVIASDTKYVKQKDGSIKTVYETITESKGSSSTPPVFQALMIRPVISEDGIPIHSFQPDGSPVYTDKIKGHLIWDVDPNMCDADCECRTCLRDYKTPCKSFHKPSRPDDPNSP</sequence>